<feature type="compositionally biased region" description="Low complexity" evidence="3">
    <location>
        <begin position="689"/>
        <end position="704"/>
    </location>
</feature>
<dbReference type="Gene3D" id="1.25.10.10">
    <property type="entry name" value="Leucine-rich Repeat Variant"/>
    <property type="match status" value="1"/>
</dbReference>
<proteinExistence type="predicted"/>
<feature type="region of interest" description="Disordered" evidence="3">
    <location>
        <begin position="197"/>
        <end position="223"/>
    </location>
</feature>
<evidence type="ECO:0008006" key="6">
    <source>
        <dbReference type="Google" id="ProtNLM"/>
    </source>
</evidence>
<feature type="compositionally biased region" description="Basic and acidic residues" evidence="3">
    <location>
        <begin position="788"/>
        <end position="797"/>
    </location>
</feature>
<dbReference type="RefSeq" id="XP_025346083.1">
    <property type="nucleotide sequence ID" value="XM_025495089.1"/>
</dbReference>
<dbReference type="PANTHER" id="PTHR45994">
    <property type="entry name" value="FI21225P1"/>
    <property type="match status" value="1"/>
</dbReference>
<feature type="compositionally biased region" description="Acidic residues" evidence="3">
    <location>
        <begin position="799"/>
        <end position="818"/>
    </location>
</feature>
<feature type="region of interest" description="Disordered" evidence="3">
    <location>
        <begin position="774"/>
        <end position="826"/>
    </location>
</feature>
<feature type="compositionally biased region" description="Basic and acidic residues" evidence="3">
    <location>
        <begin position="297"/>
        <end position="309"/>
    </location>
</feature>
<gene>
    <name evidence="4" type="ORF">BCV69DRAFT_314124</name>
</gene>
<feature type="compositionally biased region" description="Low complexity" evidence="3">
    <location>
        <begin position="577"/>
        <end position="592"/>
    </location>
</feature>
<name>A0A316U3J3_9BASI</name>
<protein>
    <recommendedName>
        <fullName evidence="6">UNC-45/Cro1/She4 central domain-containing protein</fullName>
    </recommendedName>
</protein>
<dbReference type="InterPro" id="IPR011989">
    <property type="entry name" value="ARM-like"/>
</dbReference>
<feature type="region of interest" description="Disordered" evidence="3">
    <location>
        <begin position="297"/>
        <end position="321"/>
    </location>
</feature>
<evidence type="ECO:0000256" key="3">
    <source>
        <dbReference type="SAM" id="MobiDB-lite"/>
    </source>
</evidence>
<dbReference type="SUPFAM" id="SSF48371">
    <property type="entry name" value="ARM repeat"/>
    <property type="match status" value="1"/>
</dbReference>
<reference evidence="4 5" key="1">
    <citation type="journal article" date="2018" name="Mol. Biol. Evol.">
        <title>Broad Genomic Sampling Reveals a Smut Pathogenic Ancestry of the Fungal Clade Ustilaginomycotina.</title>
        <authorList>
            <person name="Kijpornyongpan T."/>
            <person name="Mondo S.J."/>
            <person name="Barry K."/>
            <person name="Sandor L."/>
            <person name="Lee J."/>
            <person name="Lipzen A."/>
            <person name="Pangilinan J."/>
            <person name="LaButti K."/>
            <person name="Hainaut M."/>
            <person name="Henrissat B."/>
            <person name="Grigoriev I.V."/>
            <person name="Spatafora J.W."/>
            <person name="Aime M.C."/>
        </authorList>
    </citation>
    <scope>NUCLEOTIDE SEQUENCE [LARGE SCALE GENOMIC DNA]</scope>
    <source>
        <strain evidence="4 5">MCA 4718</strain>
    </source>
</reference>
<dbReference type="InterPro" id="IPR016024">
    <property type="entry name" value="ARM-type_fold"/>
</dbReference>
<dbReference type="GO" id="GO:0005737">
    <property type="term" value="C:cytoplasm"/>
    <property type="evidence" value="ECO:0007669"/>
    <property type="project" value="UniProtKB-SubCell"/>
</dbReference>
<keyword evidence="5" id="KW-1185">Reference proteome</keyword>
<feature type="compositionally biased region" description="Low complexity" evidence="3">
    <location>
        <begin position="480"/>
        <end position="497"/>
    </location>
</feature>
<dbReference type="AlphaFoldDB" id="A0A316U3J3"/>
<accession>A0A316U3J3</accession>
<keyword evidence="2" id="KW-0963">Cytoplasm</keyword>
<organism evidence="4 5">
    <name type="scientific">Pseudomicrostroma glucosiphilum</name>
    <dbReference type="NCBI Taxonomy" id="1684307"/>
    <lineage>
        <taxon>Eukaryota</taxon>
        <taxon>Fungi</taxon>
        <taxon>Dikarya</taxon>
        <taxon>Basidiomycota</taxon>
        <taxon>Ustilaginomycotina</taxon>
        <taxon>Exobasidiomycetes</taxon>
        <taxon>Microstromatales</taxon>
        <taxon>Microstromatales incertae sedis</taxon>
        <taxon>Pseudomicrostroma</taxon>
    </lineage>
</organism>
<evidence type="ECO:0000313" key="4">
    <source>
        <dbReference type="EMBL" id="PWN18923.1"/>
    </source>
</evidence>
<sequence length="956" mass="100819">MAAVAEEHSLEARLSGLDLDASSATKGTIDGQTLLSAFRTEASPRSRALATLALSRTSGQGQELASTELLKSTVRHALSSLDEDVEGYTAALRLLSTLYALDPSGAYTLCGSQGQRSSWTLILPRIESVSNDSVNLFRAELLSSAAAHTASRAQLKGDADVVQWLASAVAKGKEGQAPLVAQRVALIAGLASYKLERGPTSSEQEELGAPSSTSEDAAELQTRHEAQERLLLSLARPHIVSADAQTLDQEESRLTILSSLEALSYLSSLPAMKEAITNDSTLLQKLCSLPSTTKQGLERKSVFPSRRTENPQNGQSSYDLDSTLSSPLRQADSSLQYALWTIVLNLVAYRPILSYEERQMKKLRGMANAKKSEAQKAGGGEEDQRESSPAVDKRVGKAIAAGATQALVSISLAGGRTTEDSSSSGSSISPAVRDTLGQAFLHLTFKQDKVQRGKIAQAGGARALLVLGTHAIKKLSSDAPSTSNPLERSSSSSAASESSSLAPLQALARMCITTSPAILFGSPTNALAALPALATLYLHATSEPLQRFEALLALTNLASLDAQLASAVAKARMALPTGSSTSSSKTNSSPASAQKPHDTDAQRTVADAMEDSILLEDNAMIRRAAVELLCNLAQDESVFKRWTGEEEEQALEKPKGSIAAGSALASGKGKGKAGRRLHLLVALCSPADSTTTTTESSVEPASASDPETTSSSAKETSLSTRLAASGALAMFSSSATCCSHLLALRPRSLNILVRLVKPGTRRSKSQFSLAASASGAKIEEIDEDETEFESKSHKSENTEGGDDGEEADAEAESTDEELESRLERNDAVSSSLGITHARASLAIRGVSVLHSLVSFLQWSKDQAAFTDTDTRRSAAPTPEEFTIALHTLQASGAIEAFRVVALEGARELQTLGDQNVRGMTSNQAGAEVEARGMRGEVTKMAFECLKMLSGMGVQVK</sequence>
<feature type="region of interest" description="Disordered" evidence="3">
    <location>
        <begin position="576"/>
        <end position="603"/>
    </location>
</feature>
<comment type="subcellular location">
    <subcellularLocation>
        <location evidence="1">Cytoplasm</location>
    </subcellularLocation>
</comment>
<dbReference type="PANTHER" id="PTHR45994:SF1">
    <property type="entry name" value="FI21225P1"/>
    <property type="match status" value="1"/>
</dbReference>
<dbReference type="EMBL" id="KZ819333">
    <property type="protein sequence ID" value="PWN18923.1"/>
    <property type="molecule type" value="Genomic_DNA"/>
</dbReference>
<feature type="region of interest" description="Disordered" evidence="3">
    <location>
        <begin position="689"/>
        <end position="717"/>
    </location>
</feature>
<feature type="compositionally biased region" description="Polar residues" evidence="3">
    <location>
        <begin position="310"/>
        <end position="321"/>
    </location>
</feature>
<dbReference type="GeneID" id="37016823"/>
<feature type="region of interest" description="Disordered" evidence="3">
    <location>
        <begin position="366"/>
        <end position="394"/>
    </location>
</feature>
<evidence type="ECO:0000256" key="2">
    <source>
        <dbReference type="ARBA" id="ARBA00022490"/>
    </source>
</evidence>
<feature type="region of interest" description="Disordered" evidence="3">
    <location>
        <begin position="476"/>
        <end position="497"/>
    </location>
</feature>
<dbReference type="GO" id="GO:0051879">
    <property type="term" value="F:Hsp90 protein binding"/>
    <property type="evidence" value="ECO:0007669"/>
    <property type="project" value="TreeGrafter"/>
</dbReference>
<evidence type="ECO:0000256" key="1">
    <source>
        <dbReference type="ARBA" id="ARBA00004496"/>
    </source>
</evidence>
<dbReference type="STRING" id="1684307.A0A316U3J3"/>
<dbReference type="OrthoDB" id="199930at2759"/>
<feature type="compositionally biased region" description="Polar residues" evidence="3">
    <location>
        <begin position="705"/>
        <end position="717"/>
    </location>
</feature>
<evidence type="ECO:0000313" key="5">
    <source>
        <dbReference type="Proteomes" id="UP000245942"/>
    </source>
</evidence>
<dbReference type="Proteomes" id="UP000245942">
    <property type="component" value="Unassembled WGS sequence"/>
</dbReference>